<dbReference type="RefSeq" id="WP_089355457.1">
    <property type="nucleotide sequence ID" value="NZ_FZPD01000001.1"/>
</dbReference>
<dbReference type="EMBL" id="FZPD01000001">
    <property type="protein sequence ID" value="SNS57149.1"/>
    <property type="molecule type" value="Genomic_DNA"/>
</dbReference>
<evidence type="ECO:0000313" key="3">
    <source>
        <dbReference type="Proteomes" id="UP000198393"/>
    </source>
</evidence>
<name>A0A239FJN4_EKHLU</name>
<sequence>MKQLIFSVLILSLVACVPSNSQETKDGKKIVEKPTDFNDYWYAGEAEITSYSLEQARYGEIHKGEAVMVFVTEPFSKSKQVKLDDWRDESADNVSVMKLNMTKKFLTGIYPYSMMMSTFTPVSYDQYPDPFKVTTSSQEWCGHTFMQLNLKKESYMLNGYSYFESEGDVVKAISKVPLEDEFWSRIRFNPETLPIGKLELLPSTFYLRLRHQESRPQTAIASKLKVHTSEFSDEPHHIYTLEYENRKLSIYYEPNFPFTILGWEETYMSGFGEPELLTTKAKRINSIKSAYWGKNSNKDREIREELGLSIK</sequence>
<protein>
    <recommendedName>
        <fullName evidence="4">Septum formation inhibitor Maf</fullName>
    </recommendedName>
</protein>
<dbReference type="Proteomes" id="UP000198393">
    <property type="component" value="Unassembled WGS sequence"/>
</dbReference>
<keyword evidence="1" id="KW-0732">Signal</keyword>
<feature type="chain" id="PRO_5013031749" description="Septum formation inhibitor Maf" evidence="1">
    <location>
        <begin position="22"/>
        <end position="311"/>
    </location>
</feature>
<evidence type="ECO:0000313" key="2">
    <source>
        <dbReference type="EMBL" id="SNS57149.1"/>
    </source>
</evidence>
<reference evidence="2 3" key="1">
    <citation type="submission" date="2017-06" db="EMBL/GenBank/DDBJ databases">
        <authorList>
            <person name="Kim H.J."/>
            <person name="Triplett B.A."/>
        </authorList>
    </citation>
    <scope>NUCLEOTIDE SEQUENCE [LARGE SCALE GENOMIC DNA]</scope>
    <source>
        <strain evidence="2 3">DSM 19307</strain>
    </source>
</reference>
<proteinExistence type="predicted"/>
<evidence type="ECO:0000256" key="1">
    <source>
        <dbReference type="SAM" id="SignalP"/>
    </source>
</evidence>
<gene>
    <name evidence="2" type="ORF">SAMN05421640_0708</name>
</gene>
<dbReference type="PROSITE" id="PS51257">
    <property type="entry name" value="PROKAR_LIPOPROTEIN"/>
    <property type="match status" value="1"/>
</dbReference>
<accession>A0A239FJN4</accession>
<dbReference type="AlphaFoldDB" id="A0A239FJN4"/>
<dbReference type="OrthoDB" id="5496093at2"/>
<organism evidence="2 3">
    <name type="scientific">Ekhidna lutea</name>
    <dbReference type="NCBI Taxonomy" id="447679"/>
    <lineage>
        <taxon>Bacteria</taxon>
        <taxon>Pseudomonadati</taxon>
        <taxon>Bacteroidota</taxon>
        <taxon>Cytophagia</taxon>
        <taxon>Cytophagales</taxon>
        <taxon>Reichenbachiellaceae</taxon>
        <taxon>Ekhidna</taxon>
    </lineage>
</organism>
<keyword evidence="3" id="KW-1185">Reference proteome</keyword>
<evidence type="ECO:0008006" key="4">
    <source>
        <dbReference type="Google" id="ProtNLM"/>
    </source>
</evidence>
<feature type="signal peptide" evidence="1">
    <location>
        <begin position="1"/>
        <end position="21"/>
    </location>
</feature>